<feature type="transmembrane region" description="Helical" evidence="5">
    <location>
        <begin position="48"/>
        <end position="70"/>
    </location>
</feature>
<protein>
    <recommendedName>
        <fullName evidence="8">WAT1-related protein</fullName>
    </recommendedName>
</protein>
<evidence type="ECO:0000256" key="1">
    <source>
        <dbReference type="ARBA" id="ARBA00004141"/>
    </source>
</evidence>
<feature type="transmembrane region" description="Helical" evidence="5">
    <location>
        <begin position="21"/>
        <end position="42"/>
    </location>
</feature>
<dbReference type="EMBL" id="JABCRI010000005">
    <property type="protein sequence ID" value="KAF8405734.1"/>
    <property type="molecule type" value="Genomic_DNA"/>
</dbReference>
<dbReference type="GO" id="GO:0016020">
    <property type="term" value="C:membrane"/>
    <property type="evidence" value="ECO:0007669"/>
    <property type="project" value="InterPro"/>
</dbReference>
<name>A0A834ZEF7_TETSI</name>
<sequence length="350" mass="38282">MGDQRLSGLLCVVLITKVKPYLAMVFLQFGYAGMYIITMLSLKQGMSHYILVVYRHIAATLAIAPLALVFERKVRPKMTVSTFLKIMVLGHVYDLGDGSMEEDRPAQTATILQGVLMFMLFVTRPVIDQNLYYVGMMYTSTTFASAMFNVLPVITFIMAILFRLERVKIKEVHSQAKVIGTLVTLAGAMVMTLYKGHIINLIWSRGRSNYESSSGSADQHRVAGTLMLLASCCGWSIVHAKVVIRGGALSDHLDMLDVHGASVVWGKSNDHVVSLSPTSEEVGVLELPIAATDGSETSIDHVISLLPTSEEVGVLELPIATTDSTDRIVDNNSDVCVVISEILTRIPTSQ</sequence>
<feature type="transmembrane region" description="Helical" evidence="5">
    <location>
        <begin position="109"/>
        <end position="127"/>
    </location>
</feature>
<keyword evidence="7" id="KW-1185">Reference proteome</keyword>
<feature type="transmembrane region" description="Helical" evidence="5">
    <location>
        <begin position="147"/>
        <end position="164"/>
    </location>
</feature>
<evidence type="ECO:0000256" key="2">
    <source>
        <dbReference type="ARBA" id="ARBA00022692"/>
    </source>
</evidence>
<dbReference type="AlphaFoldDB" id="A0A834ZEF7"/>
<keyword evidence="2 5" id="KW-0812">Transmembrane</keyword>
<proteinExistence type="predicted"/>
<evidence type="ECO:0000256" key="5">
    <source>
        <dbReference type="SAM" id="Phobius"/>
    </source>
</evidence>
<comment type="subcellular location">
    <subcellularLocation>
        <location evidence="1">Membrane</location>
        <topology evidence="1">Multi-pass membrane protein</topology>
    </subcellularLocation>
</comment>
<evidence type="ECO:0000313" key="6">
    <source>
        <dbReference type="EMBL" id="KAF8405734.1"/>
    </source>
</evidence>
<dbReference type="InterPro" id="IPR030184">
    <property type="entry name" value="WAT1-related"/>
</dbReference>
<feature type="transmembrane region" description="Helical" evidence="5">
    <location>
        <begin position="176"/>
        <end position="194"/>
    </location>
</feature>
<dbReference type="PANTHER" id="PTHR31218">
    <property type="entry name" value="WAT1-RELATED PROTEIN"/>
    <property type="match status" value="1"/>
</dbReference>
<keyword evidence="3 5" id="KW-1133">Transmembrane helix</keyword>
<dbReference type="InterPro" id="IPR037185">
    <property type="entry name" value="EmrE-like"/>
</dbReference>
<evidence type="ECO:0000256" key="4">
    <source>
        <dbReference type="ARBA" id="ARBA00023136"/>
    </source>
</evidence>
<comment type="caution">
    <text evidence="6">The sequence shown here is derived from an EMBL/GenBank/DDBJ whole genome shotgun (WGS) entry which is preliminary data.</text>
</comment>
<gene>
    <name evidence="6" type="ORF">HHK36_007811</name>
</gene>
<organism evidence="6 7">
    <name type="scientific">Tetracentron sinense</name>
    <name type="common">Spur-leaf</name>
    <dbReference type="NCBI Taxonomy" id="13715"/>
    <lineage>
        <taxon>Eukaryota</taxon>
        <taxon>Viridiplantae</taxon>
        <taxon>Streptophyta</taxon>
        <taxon>Embryophyta</taxon>
        <taxon>Tracheophyta</taxon>
        <taxon>Spermatophyta</taxon>
        <taxon>Magnoliopsida</taxon>
        <taxon>Trochodendrales</taxon>
        <taxon>Trochodendraceae</taxon>
        <taxon>Tetracentron</taxon>
    </lineage>
</organism>
<dbReference type="Proteomes" id="UP000655225">
    <property type="component" value="Unassembled WGS sequence"/>
</dbReference>
<evidence type="ECO:0000256" key="3">
    <source>
        <dbReference type="ARBA" id="ARBA00022989"/>
    </source>
</evidence>
<dbReference type="GO" id="GO:0022857">
    <property type="term" value="F:transmembrane transporter activity"/>
    <property type="evidence" value="ECO:0007669"/>
    <property type="project" value="InterPro"/>
</dbReference>
<accession>A0A834ZEF7</accession>
<evidence type="ECO:0000313" key="7">
    <source>
        <dbReference type="Proteomes" id="UP000655225"/>
    </source>
</evidence>
<reference evidence="6 7" key="1">
    <citation type="submission" date="2020-04" db="EMBL/GenBank/DDBJ databases">
        <title>Plant Genome Project.</title>
        <authorList>
            <person name="Zhang R.-G."/>
        </authorList>
    </citation>
    <scope>NUCLEOTIDE SEQUENCE [LARGE SCALE GENOMIC DNA]</scope>
    <source>
        <strain evidence="6">YNK0</strain>
        <tissue evidence="6">Leaf</tissue>
    </source>
</reference>
<evidence type="ECO:0008006" key="8">
    <source>
        <dbReference type="Google" id="ProtNLM"/>
    </source>
</evidence>
<dbReference type="SUPFAM" id="SSF103481">
    <property type="entry name" value="Multidrug resistance efflux transporter EmrE"/>
    <property type="match status" value="1"/>
</dbReference>
<keyword evidence="4 5" id="KW-0472">Membrane</keyword>